<keyword evidence="2" id="KW-1185">Reference proteome</keyword>
<proteinExistence type="predicted"/>
<gene>
    <name evidence="1" type="ORF">MOMUL_02630</name>
</gene>
<comment type="caution">
    <text evidence="1">The sequence shown here is derived from an EMBL/GenBank/DDBJ whole genome shotgun (WGS) entry which is preliminary data.</text>
</comment>
<evidence type="ECO:0000313" key="2">
    <source>
        <dbReference type="Proteomes" id="UP000075670"/>
    </source>
</evidence>
<sequence length="90" mass="9594">MTVAARYNQFLFQLSPEVIDELPGGAAGCAVLVEGPLQGAAAQLGWFYLQAGFAGQLAYNGQVLLLVRAGEDDGKGEALRQRELLLVKVM</sequence>
<dbReference type="AlphaFoldDB" id="A0A151B1M5"/>
<accession>A0A151B1M5</accession>
<dbReference type="EMBL" id="LTBC01000001">
    <property type="protein sequence ID" value="KYH33557.1"/>
    <property type="molecule type" value="Genomic_DNA"/>
</dbReference>
<organism evidence="1 2">
    <name type="scientific">Moorella mulderi DSM 14980</name>
    <dbReference type="NCBI Taxonomy" id="1122241"/>
    <lineage>
        <taxon>Bacteria</taxon>
        <taxon>Bacillati</taxon>
        <taxon>Bacillota</taxon>
        <taxon>Clostridia</taxon>
        <taxon>Neomoorellales</taxon>
        <taxon>Neomoorellaceae</taxon>
        <taxon>Neomoorella</taxon>
    </lineage>
</organism>
<evidence type="ECO:0000313" key="1">
    <source>
        <dbReference type="EMBL" id="KYH33557.1"/>
    </source>
</evidence>
<reference evidence="1 2" key="1">
    <citation type="submission" date="2016-02" db="EMBL/GenBank/DDBJ databases">
        <title>Genome sequence of Moorella mulderi DSM 14980.</title>
        <authorList>
            <person name="Poehlein A."/>
            <person name="Daniel R."/>
        </authorList>
    </citation>
    <scope>NUCLEOTIDE SEQUENCE [LARGE SCALE GENOMIC DNA]</scope>
    <source>
        <strain evidence="1 2">DSM 14980</strain>
    </source>
</reference>
<protein>
    <submittedName>
        <fullName evidence="1">Uncharacterized protein</fullName>
    </submittedName>
</protein>
<name>A0A151B1M5_9FIRM</name>
<dbReference type="Proteomes" id="UP000075670">
    <property type="component" value="Unassembled WGS sequence"/>
</dbReference>
<dbReference type="PATRIC" id="fig|1122241.3.peg.285"/>